<protein>
    <submittedName>
        <fullName evidence="2">Uncharacterized protein</fullName>
    </submittedName>
</protein>
<dbReference type="AlphaFoldDB" id="A0A5B7F1N0"/>
<feature type="region of interest" description="Disordered" evidence="1">
    <location>
        <begin position="40"/>
        <end position="59"/>
    </location>
</feature>
<keyword evidence="3" id="KW-1185">Reference proteome</keyword>
<dbReference type="EMBL" id="VSRR010004847">
    <property type="protein sequence ID" value="MPC40881.1"/>
    <property type="molecule type" value="Genomic_DNA"/>
</dbReference>
<comment type="caution">
    <text evidence="2">The sequence shown here is derived from an EMBL/GenBank/DDBJ whole genome shotgun (WGS) entry which is preliminary data.</text>
</comment>
<name>A0A5B7F1N0_PORTR</name>
<reference evidence="2 3" key="1">
    <citation type="submission" date="2019-05" db="EMBL/GenBank/DDBJ databases">
        <title>Another draft genome of Portunus trituberculatus and its Hox gene families provides insights of decapod evolution.</title>
        <authorList>
            <person name="Jeong J.-H."/>
            <person name="Song I."/>
            <person name="Kim S."/>
            <person name="Choi T."/>
            <person name="Kim D."/>
            <person name="Ryu S."/>
            <person name="Kim W."/>
        </authorList>
    </citation>
    <scope>NUCLEOTIDE SEQUENCE [LARGE SCALE GENOMIC DNA]</scope>
    <source>
        <tissue evidence="2">Muscle</tissue>
    </source>
</reference>
<sequence>MKVVEVVKTGQEKSVARCVCQEPRGSGDASVLHITSQIGAKINQEDRPPISSLNPKVPL</sequence>
<organism evidence="2 3">
    <name type="scientific">Portunus trituberculatus</name>
    <name type="common">Swimming crab</name>
    <name type="synonym">Neptunus trituberculatus</name>
    <dbReference type="NCBI Taxonomy" id="210409"/>
    <lineage>
        <taxon>Eukaryota</taxon>
        <taxon>Metazoa</taxon>
        <taxon>Ecdysozoa</taxon>
        <taxon>Arthropoda</taxon>
        <taxon>Crustacea</taxon>
        <taxon>Multicrustacea</taxon>
        <taxon>Malacostraca</taxon>
        <taxon>Eumalacostraca</taxon>
        <taxon>Eucarida</taxon>
        <taxon>Decapoda</taxon>
        <taxon>Pleocyemata</taxon>
        <taxon>Brachyura</taxon>
        <taxon>Eubrachyura</taxon>
        <taxon>Portunoidea</taxon>
        <taxon>Portunidae</taxon>
        <taxon>Portuninae</taxon>
        <taxon>Portunus</taxon>
    </lineage>
</organism>
<dbReference type="Proteomes" id="UP000324222">
    <property type="component" value="Unassembled WGS sequence"/>
</dbReference>
<accession>A0A5B7F1N0</accession>
<evidence type="ECO:0000313" key="2">
    <source>
        <dbReference type="EMBL" id="MPC40881.1"/>
    </source>
</evidence>
<proteinExistence type="predicted"/>
<evidence type="ECO:0000256" key="1">
    <source>
        <dbReference type="SAM" id="MobiDB-lite"/>
    </source>
</evidence>
<evidence type="ECO:0000313" key="3">
    <source>
        <dbReference type="Proteomes" id="UP000324222"/>
    </source>
</evidence>
<gene>
    <name evidence="2" type="ORF">E2C01_034455</name>
</gene>